<dbReference type="GeneID" id="81356262"/>
<evidence type="ECO:0000256" key="1">
    <source>
        <dbReference type="SAM" id="MobiDB-lite"/>
    </source>
</evidence>
<dbReference type="RefSeq" id="XP_056477640.1">
    <property type="nucleotide sequence ID" value="XM_056617283.1"/>
</dbReference>
<feature type="compositionally biased region" description="Basic and acidic residues" evidence="1">
    <location>
        <begin position="56"/>
        <end position="71"/>
    </location>
</feature>
<keyword evidence="3" id="KW-1185">Reference proteome</keyword>
<name>A0A9W9FQ13_9EURO</name>
<accession>A0A9W9FQ13</accession>
<proteinExistence type="predicted"/>
<sequence length="71" mass="7311">MLAQRLGNIFTAPLASRPDNPDTKNNGAAAICDREGKKGGAEGGSDCKNEIAGGSDECKIEEMDGGKDGEK</sequence>
<reference evidence="2" key="2">
    <citation type="journal article" date="2023" name="IMA Fungus">
        <title>Comparative genomic study of the Penicillium genus elucidates a diverse pangenome and 15 lateral gene transfer events.</title>
        <authorList>
            <person name="Petersen C."/>
            <person name="Sorensen T."/>
            <person name="Nielsen M.R."/>
            <person name="Sondergaard T.E."/>
            <person name="Sorensen J.L."/>
            <person name="Fitzpatrick D.A."/>
            <person name="Frisvad J.C."/>
            <person name="Nielsen K.L."/>
        </authorList>
    </citation>
    <scope>NUCLEOTIDE SEQUENCE</scope>
    <source>
        <strain evidence="2">IBT 30761</strain>
    </source>
</reference>
<dbReference type="AlphaFoldDB" id="A0A9W9FQ13"/>
<reference evidence="2" key="1">
    <citation type="submission" date="2022-11" db="EMBL/GenBank/DDBJ databases">
        <authorList>
            <person name="Petersen C."/>
        </authorList>
    </citation>
    <scope>NUCLEOTIDE SEQUENCE</scope>
    <source>
        <strain evidence="2">IBT 30761</strain>
    </source>
</reference>
<protein>
    <submittedName>
        <fullName evidence="2">Uncharacterized protein</fullName>
    </submittedName>
</protein>
<comment type="caution">
    <text evidence="2">The sequence shown here is derived from an EMBL/GenBank/DDBJ whole genome shotgun (WGS) entry which is preliminary data.</text>
</comment>
<gene>
    <name evidence="2" type="ORF">N7532_004789</name>
</gene>
<dbReference type="Proteomes" id="UP001149074">
    <property type="component" value="Unassembled WGS sequence"/>
</dbReference>
<feature type="compositionally biased region" description="Basic and acidic residues" evidence="1">
    <location>
        <begin position="32"/>
        <end position="49"/>
    </location>
</feature>
<evidence type="ECO:0000313" key="2">
    <source>
        <dbReference type="EMBL" id="KAJ5104260.1"/>
    </source>
</evidence>
<evidence type="ECO:0000313" key="3">
    <source>
        <dbReference type="Proteomes" id="UP001149074"/>
    </source>
</evidence>
<dbReference type="EMBL" id="JAPQKI010000004">
    <property type="protein sequence ID" value="KAJ5104260.1"/>
    <property type="molecule type" value="Genomic_DNA"/>
</dbReference>
<organism evidence="2 3">
    <name type="scientific">Penicillium argentinense</name>
    <dbReference type="NCBI Taxonomy" id="1131581"/>
    <lineage>
        <taxon>Eukaryota</taxon>
        <taxon>Fungi</taxon>
        <taxon>Dikarya</taxon>
        <taxon>Ascomycota</taxon>
        <taxon>Pezizomycotina</taxon>
        <taxon>Eurotiomycetes</taxon>
        <taxon>Eurotiomycetidae</taxon>
        <taxon>Eurotiales</taxon>
        <taxon>Aspergillaceae</taxon>
        <taxon>Penicillium</taxon>
    </lineage>
</organism>
<feature type="region of interest" description="Disordered" evidence="1">
    <location>
        <begin position="1"/>
        <end position="71"/>
    </location>
</feature>